<evidence type="ECO:0000313" key="2">
    <source>
        <dbReference type="Proteomes" id="UP000805704"/>
    </source>
</evidence>
<sequence length="326" mass="35562">MKLKDPSLKFSHLLPSGHSAQHGRAMESLIEIPEEKEGSNTRVNSSDSAAVQDGNEEIHKDEKDVLKENSLRKSNLPDQSKQDQARGSHGSIVKVANSSGSSAPGEGQKSTSKVVETPPNTSTGSHHAEEAKSSQTNKGKTQSEEPTLQRKNSMRMKVYSLLTSDDKKASKKEEKLFQRKGSLRSKSTSGSNQPLKADHSQAPAVDQTPKKGQSPSISRSQNSVSGPAETEKQKFPRLSTQRSSKRKTNPTAEQDRGSGSTPNVGAACQRQKAYSRFEYFLNTENVPKDKGSSLSRSESPMYQTQSGTDNKLGKFMQRVGNFIGKK</sequence>
<evidence type="ECO:0000313" key="1">
    <source>
        <dbReference type="EMBL" id="KAG8014544.1"/>
    </source>
</evidence>
<organism evidence="1 2">
    <name type="scientific">Nibea albiflora</name>
    <name type="common">Yellow drum</name>
    <name type="synonym">Corvina albiflora</name>
    <dbReference type="NCBI Taxonomy" id="240163"/>
    <lineage>
        <taxon>Eukaryota</taxon>
        <taxon>Metazoa</taxon>
        <taxon>Chordata</taxon>
        <taxon>Craniata</taxon>
        <taxon>Vertebrata</taxon>
        <taxon>Euteleostomi</taxon>
        <taxon>Actinopterygii</taxon>
        <taxon>Neopterygii</taxon>
        <taxon>Teleostei</taxon>
        <taxon>Neoteleostei</taxon>
        <taxon>Acanthomorphata</taxon>
        <taxon>Eupercaria</taxon>
        <taxon>Sciaenidae</taxon>
        <taxon>Nibea</taxon>
    </lineage>
</organism>
<keyword evidence="2" id="KW-1185">Reference proteome</keyword>
<dbReference type="EMBL" id="CM024789">
    <property type="protein sequence ID" value="KAG8014544.1"/>
    <property type="molecule type" value="Genomic_DNA"/>
</dbReference>
<proteinExistence type="predicted"/>
<accession>A0ACB7FK42</accession>
<name>A0ACB7FK42_NIBAL</name>
<reference evidence="1" key="1">
    <citation type="submission" date="2020-04" db="EMBL/GenBank/DDBJ databases">
        <title>A chromosome-scale assembly and high-density genetic map of the yellow drum (Nibea albiflora) genome.</title>
        <authorList>
            <person name="Xu D."/>
            <person name="Zhang W."/>
            <person name="Chen R."/>
            <person name="Tan P."/>
            <person name="Wang L."/>
            <person name="Song H."/>
            <person name="Tian L."/>
            <person name="Zhu Q."/>
            <person name="Wang B."/>
        </authorList>
    </citation>
    <scope>NUCLEOTIDE SEQUENCE</scope>
    <source>
        <strain evidence="1">ZJHYS-2018</strain>
    </source>
</reference>
<dbReference type="Proteomes" id="UP000805704">
    <property type="component" value="Chromosome 1"/>
</dbReference>
<comment type="caution">
    <text evidence="1">The sequence shown here is derived from an EMBL/GenBank/DDBJ whole genome shotgun (WGS) entry which is preliminary data.</text>
</comment>
<gene>
    <name evidence="1" type="ORF">GBF38_003055</name>
</gene>
<protein>
    <submittedName>
        <fullName evidence="1">Uncharacterized protein</fullName>
    </submittedName>
</protein>